<evidence type="ECO:0000313" key="2">
    <source>
        <dbReference type="Proteomes" id="UP000027222"/>
    </source>
</evidence>
<protein>
    <submittedName>
        <fullName evidence="1">Uncharacterized protein</fullName>
    </submittedName>
</protein>
<proteinExistence type="predicted"/>
<gene>
    <name evidence="1" type="ORF">GALMADRAFT_1133363</name>
</gene>
<evidence type="ECO:0000313" key="1">
    <source>
        <dbReference type="EMBL" id="KDR67030.1"/>
    </source>
</evidence>
<name>A0A067S832_GALM3</name>
<accession>A0A067S832</accession>
<reference evidence="2" key="1">
    <citation type="journal article" date="2014" name="Proc. Natl. Acad. Sci. U.S.A.">
        <title>Extensive sampling of basidiomycete genomes demonstrates inadequacy of the white-rot/brown-rot paradigm for wood decay fungi.</title>
        <authorList>
            <person name="Riley R."/>
            <person name="Salamov A.A."/>
            <person name="Brown D.W."/>
            <person name="Nagy L.G."/>
            <person name="Floudas D."/>
            <person name="Held B.W."/>
            <person name="Levasseur A."/>
            <person name="Lombard V."/>
            <person name="Morin E."/>
            <person name="Otillar R."/>
            <person name="Lindquist E.A."/>
            <person name="Sun H."/>
            <person name="LaButti K.M."/>
            <person name="Schmutz J."/>
            <person name="Jabbour D."/>
            <person name="Luo H."/>
            <person name="Baker S.E."/>
            <person name="Pisabarro A.G."/>
            <person name="Walton J.D."/>
            <person name="Blanchette R.A."/>
            <person name="Henrissat B."/>
            <person name="Martin F."/>
            <person name="Cullen D."/>
            <person name="Hibbett D.S."/>
            <person name="Grigoriev I.V."/>
        </authorList>
    </citation>
    <scope>NUCLEOTIDE SEQUENCE [LARGE SCALE GENOMIC DNA]</scope>
    <source>
        <strain evidence="2">CBS 339.88</strain>
    </source>
</reference>
<dbReference type="AlphaFoldDB" id="A0A067S832"/>
<sequence>MPSTIPRPRSRFKTPLKFGSPVEPEDTIPYLQTLQEVLNLTRQIDRAIKDNIRLLRRTSGLSRWLWEEARTLPISAVPAMVVPVQAYNSILQEILKHLERDSLDGEVERGLNSQIDLVLDELKKKIATAQPIENQFHAAGSSGNCFFPHAQNLLITGGNFINQTDDTELRETSKKILQAVYFQTIVLFY</sequence>
<dbReference type="EMBL" id="KL142418">
    <property type="protein sequence ID" value="KDR67030.1"/>
    <property type="molecule type" value="Genomic_DNA"/>
</dbReference>
<keyword evidence="2" id="KW-1185">Reference proteome</keyword>
<organism evidence="1 2">
    <name type="scientific">Galerina marginata (strain CBS 339.88)</name>
    <dbReference type="NCBI Taxonomy" id="685588"/>
    <lineage>
        <taxon>Eukaryota</taxon>
        <taxon>Fungi</taxon>
        <taxon>Dikarya</taxon>
        <taxon>Basidiomycota</taxon>
        <taxon>Agaricomycotina</taxon>
        <taxon>Agaricomycetes</taxon>
        <taxon>Agaricomycetidae</taxon>
        <taxon>Agaricales</taxon>
        <taxon>Agaricineae</taxon>
        <taxon>Strophariaceae</taxon>
        <taxon>Galerina</taxon>
    </lineage>
</organism>
<dbReference type="HOGENOM" id="CLU_1434540_0_0_1"/>
<dbReference type="Proteomes" id="UP000027222">
    <property type="component" value="Unassembled WGS sequence"/>
</dbReference>